<keyword evidence="3" id="KW-0597">Phosphoprotein</keyword>
<dbReference type="SUPFAM" id="SSF52777">
    <property type="entry name" value="CoA-dependent acyltransferases"/>
    <property type="match status" value="6"/>
</dbReference>
<dbReference type="Pfam" id="PF00668">
    <property type="entry name" value="Condensation"/>
    <property type="match status" value="3"/>
</dbReference>
<evidence type="ECO:0000256" key="4">
    <source>
        <dbReference type="SAM" id="MobiDB-lite"/>
    </source>
</evidence>
<feature type="domain" description="Carrier" evidence="5">
    <location>
        <begin position="1986"/>
        <end position="2061"/>
    </location>
</feature>
<dbReference type="NCBIfam" id="TIGR01733">
    <property type="entry name" value="AA-adenyl-dom"/>
    <property type="match status" value="2"/>
</dbReference>
<evidence type="ECO:0000259" key="5">
    <source>
        <dbReference type="PROSITE" id="PS50075"/>
    </source>
</evidence>
<feature type="compositionally biased region" description="Low complexity" evidence="4">
    <location>
        <begin position="2518"/>
        <end position="2536"/>
    </location>
</feature>
<dbReference type="InterPro" id="IPR000873">
    <property type="entry name" value="AMP-dep_synth/lig_dom"/>
</dbReference>
<dbReference type="Pfam" id="PF00501">
    <property type="entry name" value="AMP-binding"/>
    <property type="match status" value="2"/>
</dbReference>
<organism evidence="6 7">
    <name type="scientific">Streptomyces virginiae</name>
    <name type="common">Streptomyces cinnamonensis</name>
    <dbReference type="NCBI Taxonomy" id="1961"/>
    <lineage>
        <taxon>Bacteria</taxon>
        <taxon>Bacillati</taxon>
        <taxon>Actinomycetota</taxon>
        <taxon>Actinomycetes</taxon>
        <taxon>Kitasatosporales</taxon>
        <taxon>Streptomycetaceae</taxon>
        <taxon>Streptomyces</taxon>
    </lineage>
</organism>
<dbReference type="PROSITE" id="PS50075">
    <property type="entry name" value="CARRIER"/>
    <property type="match status" value="3"/>
</dbReference>
<dbReference type="SUPFAM" id="SSF56801">
    <property type="entry name" value="Acetyl-CoA synthetase-like"/>
    <property type="match status" value="2"/>
</dbReference>
<dbReference type="InterPro" id="IPR045851">
    <property type="entry name" value="AMP-bd_C_sf"/>
</dbReference>
<dbReference type="Gene3D" id="3.40.50.980">
    <property type="match status" value="4"/>
</dbReference>
<comment type="caution">
    <text evidence="6">The sequence shown here is derived from an EMBL/GenBank/DDBJ whole genome shotgun (WGS) entry which is preliminary data.</text>
</comment>
<dbReference type="CDD" id="cd17646">
    <property type="entry name" value="A_NRPS_AB3403-like"/>
    <property type="match status" value="1"/>
</dbReference>
<evidence type="ECO:0000313" key="6">
    <source>
        <dbReference type="EMBL" id="GHI15278.1"/>
    </source>
</evidence>
<keyword evidence="2" id="KW-0596">Phosphopantetheine</keyword>
<dbReference type="PROSITE" id="PS00012">
    <property type="entry name" value="PHOSPHOPANTETHEINE"/>
    <property type="match status" value="3"/>
</dbReference>
<dbReference type="SUPFAM" id="SSF47336">
    <property type="entry name" value="ACP-like"/>
    <property type="match status" value="3"/>
</dbReference>
<dbReference type="Gene3D" id="3.30.559.10">
    <property type="entry name" value="Chloramphenicol acetyltransferase-like domain"/>
    <property type="match status" value="3"/>
</dbReference>
<dbReference type="InterPro" id="IPR010071">
    <property type="entry name" value="AA_adenyl_dom"/>
</dbReference>
<dbReference type="InterPro" id="IPR020845">
    <property type="entry name" value="AMP-binding_CS"/>
</dbReference>
<evidence type="ECO:0000256" key="1">
    <source>
        <dbReference type="ARBA" id="ARBA00001957"/>
    </source>
</evidence>
<name>A0ABQ3NR80_STRVG</name>
<dbReference type="Pfam" id="PF13193">
    <property type="entry name" value="AMP-binding_C"/>
    <property type="match status" value="2"/>
</dbReference>
<dbReference type="RefSeq" id="WP_191869319.1">
    <property type="nucleotide sequence ID" value="NZ_BMRU01000017.1"/>
</dbReference>
<dbReference type="Gene3D" id="3.30.300.30">
    <property type="match status" value="2"/>
</dbReference>
<evidence type="ECO:0000256" key="2">
    <source>
        <dbReference type="ARBA" id="ARBA00022450"/>
    </source>
</evidence>
<dbReference type="PANTHER" id="PTHR45527">
    <property type="entry name" value="NONRIBOSOMAL PEPTIDE SYNTHETASE"/>
    <property type="match status" value="1"/>
</dbReference>
<dbReference type="CDD" id="cd19540">
    <property type="entry name" value="LCL_NRPS-like"/>
    <property type="match status" value="2"/>
</dbReference>
<reference evidence="7" key="1">
    <citation type="submission" date="2020-09" db="EMBL/GenBank/DDBJ databases">
        <title>Whole genome shotgun sequence of Streptomyces cinnamonensis NBRC 15873.</title>
        <authorList>
            <person name="Komaki H."/>
            <person name="Tamura T."/>
        </authorList>
    </citation>
    <scope>NUCLEOTIDE SEQUENCE [LARGE SCALE GENOMIC DNA]</scope>
    <source>
        <strain evidence="7">NBRC 15873</strain>
    </source>
</reference>
<dbReference type="InterPro" id="IPR009081">
    <property type="entry name" value="PP-bd_ACP"/>
</dbReference>
<dbReference type="Gene3D" id="3.30.559.30">
    <property type="entry name" value="Nonribosomal peptide synthetase, condensation domain"/>
    <property type="match status" value="3"/>
</dbReference>
<dbReference type="InterPro" id="IPR020806">
    <property type="entry name" value="PKS_PP-bd"/>
</dbReference>
<dbReference type="SMART" id="SM00823">
    <property type="entry name" value="PKS_PP"/>
    <property type="match status" value="3"/>
</dbReference>
<dbReference type="InterPro" id="IPR023213">
    <property type="entry name" value="CAT-like_dom_sf"/>
</dbReference>
<dbReference type="CDD" id="cd19543">
    <property type="entry name" value="DCL_NRPS"/>
    <property type="match status" value="1"/>
</dbReference>
<dbReference type="Gene3D" id="1.10.1200.10">
    <property type="entry name" value="ACP-like"/>
    <property type="match status" value="3"/>
</dbReference>
<protein>
    <recommendedName>
        <fullName evidence="5">Carrier domain-containing protein</fullName>
    </recommendedName>
</protein>
<feature type="domain" description="Carrier" evidence="5">
    <location>
        <begin position="949"/>
        <end position="1024"/>
    </location>
</feature>
<dbReference type="InterPro" id="IPR001242">
    <property type="entry name" value="Condensation_dom"/>
</dbReference>
<dbReference type="PANTHER" id="PTHR45527:SF1">
    <property type="entry name" value="FATTY ACID SYNTHASE"/>
    <property type="match status" value="1"/>
</dbReference>
<feature type="region of interest" description="Disordered" evidence="4">
    <location>
        <begin position="2510"/>
        <end position="2540"/>
    </location>
</feature>
<accession>A0ABQ3NR80</accession>
<comment type="cofactor">
    <cofactor evidence="1">
        <name>pantetheine 4'-phosphate</name>
        <dbReference type="ChEBI" id="CHEBI:47942"/>
    </cofactor>
</comment>
<feature type="domain" description="Carrier" evidence="5">
    <location>
        <begin position="2535"/>
        <end position="2610"/>
    </location>
</feature>
<dbReference type="InterPro" id="IPR025110">
    <property type="entry name" value="AMP-bd_C"/>
</dbReference>
<keyword evidence="7" id="KW-1185">Reference proteome</keyword>
<sequence>MNTSRPAIEDVLPLSPLQEGMLFHSGYDEDSKHLYIAQFTVDLDGTLDAGRLRRAAGELLRRHANLRVVLTHRKNGDPVQVVRRDMEPAWQEHDLGALPAGAAAERAAELTEEDWAQGVDSRRPPLLRFTLLRLADDRHRLLVTAHHILLDGWSFGLLFRELFTLYAGGEPEPARPYREYLAHLARCDRPAAEEAWRTALAGLDAPGRIADGAGRVSPGATPEDVVVRLDEERTAALTARARECGLLLTSVVQGAWAVLMARATGQDDVVFGLTVSGRPAELPGSERMIGMLINTVPVRARIDAAAPLRRVCAELQRERAELVDHDHLGLTEIQKLAGSPTALFDTNLVFENFPMSDYALDLPGFGLEARIRFRDTTHFPLTLVVEPGKALGLRLSHHPGLIAAERVRELGERLVRLLERWTADPDAPVEVLDALTSAERNRVLAEWNDTAAALPESTLTALLAEQAARTPDTTAVVFEGESLTYRALEERAGRLADVLTARGIGPESLVAVAVPRSLDLMVALCGVLKAGAAYLPLDPGQPEERNLQIMADAAPALVLSTGWEAPGTPVLRLDAPLPAADPAPRPVVLPDHPAYAIFTSGSTGRPKGALVPHRAIVNRLEWMQREYGLGAGDRVLQKTPSGFDVSVWEFFWPLLTGATLVVAKPGGHQDPAYLADLIARESVTTAHFVPSMLDVFLREPAAADARSLRRVIASGEALPPHTQDAFFRVLPGAELHNLYGPTEAAVDVTLWPCRAGDATVPIGRPAANTRTYVLDGRLAPVAPGTAGELYLAGVQLARGYLGRPGLTADRFVACPFEPGARMYRTGDLVRWRADGVLEYLGRTDDQVKIRGFRIEPGEVQSAAAACAGVSHAAVVVREDRPGDPRLVAYVVPRPGAAPTPAGVRGELAAALPEHMVPAVVVLDELPVTANGKLDRRALPAPSVRAGGRGGRTERERILTGLFASVLGLPEVGADDDFFELGGHSLLAMRLVAQVRGAFGAELGIREVFTARTPAALATLIDRAGAARPALRPASRPAQLPLSPAQRRLWFLDRLEGSDPAYHSVVAVRLDGPLDVAALRGALADLTGRHEILRTVHPASDGEPRQVVLPPAAPVLELLDAAGADIDEIAARPFDLATDTPLRAALLTAGPERHTLVLALHHIATDGESWGPLLGDLSYAYAARTGGAAEPRPPLAVQYADYTLWQRALLDGAAEEQLSYWRTALAGLPEEPVLPTDRPRPEVADPAGAAVAFDLDAALTAQVEALARAHGCTVFMVLQAALAVVLSRLGAGTDVPLGTVVAGRSDEALDDLVGFFVNTLVLRTDLSGDPTFAELLERVRESDLAAFAHQDVPFEQVVEAVNPRRSLSHHPLFQVALTMRRAASAGLELPGLTAVAEEVDVPRAEFELALQFTDAAGAGEGLSAVAKYRTELFDEATVRALVERLRGVLAAAVRAPRGRVSALEVLLPRERQQLLADWQPPAPPRTGTAVHLEFARRAALHPATVALVSGPDAITYGELDRRADRLARRLAGLGVTAETPVGVLMGRSPEVVVAMLAVLKAGGAYLPLHAGQPAERTRRILDAAGCSVLLVDEAHTGLAPEGVRTVLAGAAQAPGALAGGGGFTAAPCPPGQLAYLMHTSGSTGEPKGVAVTHRDVLDLVADRGWHTRGAERVLFHAPHAFDIADYELWVALLSGWQVVVAPEGEPTVAGLGALIRGAGITAVHLTAGLFRVVAEEDPGLLAGVREVLTGGDVVSPAAVRAVLAACPNTVVRHLYGPTESTLCATSHLITGAADADGPVPIGRPLDGTRTYVLDGRMRLVPPGTPGELYLAGAGVARGYHRRPAATAERFVADPFGAPGTRMYRTGDLARWRADGLLEFLGRADEQVKVRGFRVEPGEVEAALAACPGVRQAVVAVRAAADGEKRLAGYVVGEVSGPSVRRRLERLLPDYMLPSYVLVLDALPLTPNGKVDYRALPEPALPATGGRAPRTPREEILAGLFAEVLGLDAVAADAGFFDLGGHSLLATRLVSRIRTALGVELPLRDVFRAQTVAALAELAGSADRARPPLRRAEPGQGAPLSSAQHRLWFAHQAEGPSGHHNVPFAYRLRGPLDVPALRAALGDVVARHEVLRTVFDECGGEPVIRLLEGASADVPLEVLAVAEAGAVADAVREVTAHCFDISAELPLRARLLELGREEWVLVLVVHHIATDGWSWGPLLADLATAYAARLTGAEPAFEPLPVQYRDHTVWQRSVLGAEGDPDALITRQLDFWTRELAGSPAELALPYDRPRPQVASFAGGSVPLELDAELHGRLLELARQHGCTLFMVLQAGLSVLLSRLGAGTDIPIGTVVAGRTDEALDDLVGFFVNTLVLRTDLSGDPAFTELLARVRESDLAAYAHQDVPFERVVLGVNPERSLARHPLFQVLLQVQNEPPALPRLTGLTAQPHPVEWAVSKFDLGVDLGEQRSADGTPLGLTGELTYATELFDRTSAERLAADLALVLRGLAAAPERSVGSVDGPAPRTAAAAPAAPEPAADPGGSTEDRVRALYAEVLDRDEVGPDDNFFALGGHSLLVTRLISRIRAEIGRELKIRQLFQHPTPARTAALLADAPKARPTLRRAADA</sequence>
<dbReference type="GeneID" id="86958444"/>
<dbReference type="EMBL" id="BNDV01000010">
    <property type="protein sequence ID" value="GHI15278.1"/>
    <property type="molecule type" value="Genomic_DNA"/>
</dbReference>
<dbReference type="Pfam" id="PF00550">
    <property type="entry name" value="PP-binding"/>
    <property type="match status" value="3"/>
</dbReference>
<gene>
    <name evidence="6" type="ORF">Scinn_47410</name>
</gene>
<dbReference type="InterPro" id="IPR006162">
    <property type="entry name" value="Ppantetheine_attach_site"/>
</dbReference>
<evidence type="ECO:0000256" key="3">
    <source>
        <dbReference type="ARBA" id="ARBA00022553"/>
    </source>
</evidence>
<evidence type="ECO:0000313" key="7">
    <source>
        <dbReference type="Proteomes" id="UP000660554"/>
    </source>
</evidence>
<dbReference type="Gene3D" id="2.30.38.10">
    <property type="entry name" value="Luciferase, Domain 3"/>
    <property type="match status" value="2"/>
</dbReference>
<dbReference type="Proteomes" id="UP000660554">
    <property type="component" value="Unassembled WGS sequence"/>
</dbReference>
<dbReference type="CDD" id="cd12117">
    <property type="entry name" value="A_NRPS_Srf_like"/>
    <property type="match status" value="1"/>
</dbReference>
<dbReference type="InterPro" id="IPR036736">
    <property type="entry name" value="ACP-like_sf"/>
</dbReference>
<dbReference type="PROSITE" id="PS00455">
    <property type="entry name" value="AMP_BINDING"/>
    <property type="match status" value="1"/>
</dbReference>
<proteinExistence type="predicted"/>